<dbReference type="PANTHER" id="PTHR38847:SF1">
    <property type="entry name" value="PSEUDOURIDINE SYNTHASE RSUA_RLUA-LIKE DOMAIN-CONTAINING PROTEIN"/>
    <property type="match status" value="1"/>
</dbReference>
<keyword evidence="3" id="KW-1185">Reference proteome</keyword>
<evidence type="ECO:0000256" key="1">
    <source>
        <dbReference type="SAM" id="SignalP"/>
    </source>
</evidence>
<evidence type="ECO:0000313" key="3">
    <source>
        <dbReference type="Proteomes" id="UP000662200"/>
    </source>
</evidence>
<feature type="chain" id="PRO_5035223095" description="DUF4360 domain-containing protein" evidence="1">
    <location>
        <begin position="27"/>
        <end position="210"/>
    </location>
</feature>
<gene>
    <name evidence="2" type="ORF">GCM10010124_11350</name>
</gene>
<dbReference type="Pfam" id="PF14273">
    <property type="entry name" value="DUF4360"/>
    <property type="match status" value="1"/>
</dbReference>
<name>A0A8J3FG25_9ACTN</name>
<dbReference type="Proteomes" id="UP000662200">
    <property type="component" value="Unassembled WGS sequence"/>
</dbReference>
<dbReference type="EMBL" id="BMQC01000003">
    <property type="protein sequence ID" value="GGK20460.1"/>
    <property type="molecule type" value="Genomic_DNA"/>
</dbReference>
<comment type="caution">
    <text evidence="2">The sequence shown here is derived from an EMBL/GenBank/DDBJ whole genome shotgun (WGS) entry which is preliminary data.</text>
</comment>
<dbReference type="PANTHER" id="PTHR38847">
    <property type="match status" value="1"/>
</dbReference>
<keyword evidence="1" id="KW-0732">Signal</keyword>
<proteinExistence type="predicted"/>
<feature type="signal peptide" evidence="1">
    <location>
        <begin position="1"/>
        <end position="26"/>
    </location>
</feature>
<evidence type="ECO:0000313" key="2">
    <source>
        <dbReference type="EMBL" id="GGK20460.1"/>
    </source>
</evidence>
<reference evidence="2" key="2">
    <citation type="submission" date="2020-09" db="EMBL/GenBank/DDBJ databases">
        <authorList>
            <person name="Sun Q."/>
            <person name="Ohkuma M."/>
        </authorList>
    </citation>
    <scope>NUCLEOTIDE SEQUENCE</scope>
    <source>
        <strain evidence="2">JCM 3091</strain>
    </source>
</reference>
<dbReference type="AlphaFoldDB" id="A0A8J3FG25"/>
<dbReference type="InterPro" id="IPR025649">
    <property type="entry name" value="DUF4360"/>
</dbReference>
<reference evidence="2" key="1">
    <citation type="journal article" date="2014" name="Int. J. Syst. Evol. Microbiol.">
        <title>Complete genome sequence of Corynebacterium casei LMG S-19264T (=DSM 44701T), isolated from a smear-ripened cheese.</title>
        <authorList>
            <consortium name="US DOE Joint Genome Institute (JGI-PGF)"/>
            <person name="Walter F."/>
            <person name="Albersmeier A."/>
            <person name="Kalinowski J."/>
            <person name="Ruckert C."/>
        </authorList>
    </citation>
    <scope>NUCLEOTIDE SEQUENCE</scope>
    <source>
        <strain evidence="2">JCM 3091</strain>
    </source>
</reference>
<evidence type="ECO:0008006" key="4">
    <source>
        <dbReference type="Google" id="ProtNLM"/>
    </source>
</evidence>
<organism evidence="2 3">
    <name type="scientific">Pilimelia terevasa</name>
    <dbReference type="NCBI Taxonomy" id="53372"/>
    <lineage>
        <taxon>Bacteria</taxon>
        <taxon>Bacillati</taxon>
        <taxon>Actinomycetota</taxon>
        <taxon>Actinomycetes</taxon>
        <taxon>Micromonosporales</taxon>
        <taxon>Micromonosporaceae</taxon>
        <taxon>Pilimelia</taxon>
    </lineage>
</organism>
<protein>
    <recommendedName>
        <fullName evidence="4">DUF4360 domain-containing protein</fullName>
    </recommendedName>
</protein>
<sequence>MTRCVTAAAVLGAALPIILVAGVADAVASPAPRPTETITYSGSAGPGCVKNGVTPSELGDGSLRLRYPAMTVKAPASTGVNCTVRFTVDTPAGWTFAVPRATYTGAAKLTGGARATLSTKFVFSGQPGQVASAGFESLHGGYVVPTVFRDDQLTFMPCGAKPFLSMTAHIGIDAAVPGVPAGVSVESVLLTPSDFVWRQCAASASGSAQR</sequence>
<accession>A0A8J3FG25</accession>